<feature type="transmembrane region" description="Helical" evidence="1">
    <location>
        <begin position="149"/>
        <end position="167"/>
    </location>
</feature>
<accession>A0ABS8FUS5</accession>
<feature type="transmembrane region" description="Helical" evidence="1">
    <location>
        <begin position="6"/>
        <end position="24"/>
    </location>
</feature>
<evidence type="ECO:0000256" key="1">
    <source>
        <dbReference type="SAM" id="Phobius"/>
    </source>
</evidence>
<evidence type="ECO:0000313" key="2">
    <source>
        <dbReference type="EMBL" id="MCC2253741.1"/>
    </source>
</evidence>
<proteinExistence type="predicted"/>
<evidence type="ECO:0008006" key="4">
    <source>
        <dbReference type="Google" id="ProtNLM"/>
    </source>
</evidence>
<feature type="transmembrane region" description="Helical" evidence="1">
    <location>
        <begin position="66"/>
        <end position="93"/>
    </location>
</feature>
<sequence>MALILFIVFIICDLMIVPICWYTYGKQGEYREGMVLGVHIPPECVSHPEVSDLCSRSVKNWKRFQAVNFAVSLLICFLCFWNFTVFILVWMIWIAEYILGLEYLIIVPHRRMYRIKLDHGWIDESRKRIVRIDTAVSAAAEKLVLDWKYHLPILILTALTVFLVWGTQGKYRMSSGEMLVIWALYGSGVGVCVLFLVFHIWITRAPNRVYSERTEVNLAVNRLTKRAWTEGCTAASWLNGIAWIWMSAGYFFAGPELSGFEYLIYGLLITIAAAGFLVPVIRSVGKRKELLEADPSPFYVDDDEYWKYGWYNNPNDRRILVQDRFNSMNYTTNFGRPGVKRAVIIFTTVITVSCAALVVWVFSILAAFDNAEVVFAGNEGTYSFEAAGYSCEFEEEEIRSVSLIESMPDDKFTKTNGGDTEKVDIGHFRGKSTGKCMMFIYKKYTPILEIKLEDMTVFANSRDAQETEGWYEELSAQLQS</sequence>
<dbReference type="Proteomes" id="UP001198151">
    <property type="component" value="Unassembled WGS sequence"/>
</dbReference>
<feature type="transmembrane region" description="Helical" evidence="1">
    <location>
        <begin position="262"/>
        <end position="281"/>
    </location>
</feature>
<keyword evidence="1" id="KW-1133">Transmembrane helix</keyword>
<feature type="transmembrane region" description="Helical" evidence="1">
    <location>
        <begin position="179"/>
        <end position="202"/>
    </location>
</feature>
<keyword evidence="1" id="KW-0472">Membrane</keyword>
<gene>
    <name evidence="2" type="ORF">LKD70_04710</name>
</gene>
<evidence type="ECO:0000313" key="3">
    <source>
        <dbReference type="Proteomes" id="UP001198151"/>
    </source>
</evidence>
<name>A0ABS8FUS5_9FIRM</name>
<comment type="caution">
    <text evidence="2">The sequence shown here is derived from an EMBL/GenBank/DDBJ whole genome shotgun (WGS) entry which is preliminary data.</text>
</comment>
<dbReference type="RefSeq" id="WP_227706886.1">
    <property type="nucleotide sequence ID" value="NZ_JAJEQX010000006.1"/>
</dbReference>
<feature type="transmembrane region" description="Helical" evidence="1">
    <location>
        <begin position="343"/>
        <end position="368"/>
    </location>
</feature>
<protein>
    <recommendedName>
        <fullName evidence="4">Bacterial Pleckstrin homology domain-containing protein</fullName>
    </recommendedName>
</protein>
<keyword evidence="1" id="KW-0812">Transmembrane</keyword>
<dbReference type="EMBL" id="JAJEQX010000006">
    <property type="protein sequence ID" value="MCC2253741.1"/>
    <property type="molecule type" value="Genomic_DNA"/>
</dbReference>
<keyword evidence="3" id="KW-1185">Reference proteome</keyword>
<organism evidence="2 3">
    <name type="scientific">Ruminococcus turbiniformis</name>
    <dbReference type="NCBI Taxonomy" id="2881258"/>
    <lineage>
        <taxon>Bacteria</taxon>
        <taxon>Bacillati</taxon>
        <taxon>Bacillota</taxon>
        <taxon>Clostridia</taxon>
        <taxon>Eubacteriales</taxon>
        <taxon>Oscillospiraceae</taxon>
        <taxon>Ruminococcus</taxon>
    </lineage>
</organism>
<reference evidence="2 3" key="1">
    <citation type="submission" date="2021-10" db="EMBL/GenBank/DDBJ databases">
        <title>Anaerobic single-cell dispensing facilitates the cultivation of human gut bacteria.</title>
        <authorList>
            <person name="Afrizal A."/>
        </authorList>
    </citation>
    <scope>NUCLEOTIDE SEQUENCE [LARGE SCALE GENOMIC DNA]</scope>
    <source>
        <strain evidence="2 3">CLA-AA-H200</strain>
    </source>
</reference>